<proteinExistence type="predicted"/>
<accession>A0A1D6ET61</accession>
<evidence type="ECO:0000313" key="1">
    <source>
        <dbReference type="EMBL" id="ONM22894.1"/>
    </source>
</evidence>
<reference evidence="1" key="1">
    <citation type="submission" date="2015-12" db="EMBL/GenBank/DDBJ databases">
        <title>Update maize B73 reference genome by single molecule sequencing technologies.</title>
        <authorList>
            <consortium name="Maize Genome Sequencing Project"/>
            <person name="Ware D."/>
        </authorList>
    </citation>
    <scope>NUCLEOTIDE SEQUENCE [LARGE SCALE GENOMIC DNA]</scope>
    <source>
        <tissue evidence="1">Seedling</tissue>
    </source>
</reference>
<dbReference type="EMBL" id="CM007648">
    <property type="protein sequence ID" value="ONM22894.1"/>
    <property type="molecule type" value="Genomic_DNA"/>
</dbReference>
<name>A0A1D6ET61_MAIZE</name>
<gene>
    <name evidence="1" type="ORF">ZEAMMB73_Zm00001d006143</name>
</gene>
<organism evidence="1">
    <name type="scientific">Zea mays</name>
    <name type="common">Maize</name>
    <dbReference type="NCBI Taxonomy" id="4577"/>
    <lineage>
        <taxon>Eukaryota</taxon>
        <taxon>Viridiplantae</taxon>
        <taxon>Streptophyta</taxon>
        <taxon>Embryophyta</taxon>
        <taxon>Tracheophyta</taxon>
        <taxon>Spermatophyta</taxon>
        <taxon>Magnoliopsida</taxon>
        <taxon>Liliopsida</taxon>
        <taxon>Poales</taxon>
        <taxon>Poaceae</taxon>
        <taxon>PACMAD clade</taxon>
        <taxon>Panicoideae</taxon>
        <taxon>Andropogonodae</taxon>
        <taxon>Andropogoneae</taxon>
        <taxon>Tripsacinae</taxon>
        <taxon>Zea</taxon>
    </lineage>
</organism>
<dbReference type="AlphaFoldDB" id="A0A1D6ET61"/>
<sequence>MAHGRERSVMETCAGIELRRGSPQATYSSAGHHFLLPAGYVQHFYCCCSKSNSNKLPIFFLIYINKVFF</sequence>
<feature type="non-terminal residue" evidence="1">
    <location>
        <position position="69"/>
    </location>
</feature>
<protein>
    <submittedName>
        <fullName evidence="1">N-terminal</fullName>
    </submittedName>
</protein>